<sequence>MDKGKLRDVYKKRRQALSVDELSAGNAALIARLQDLRWPSEGYVHVFLPILRHKEPDVWPFIHFFKRRYPSSHVVVSRTNLVDCSMEHVVLHNDLVLRENAWGIVEPLAGERVSETALDVVIIPLLIADSKGNRVGYGKGFYDRFLAACRPDCVKIGLSYFDPIEQIADVQPFDVPLDMLITPKATYSFSLTVAM</sequence>
<comment type="catalytic activity">
    <reaction evidence="4">
        <text>(6S)-5-formyl-5,6,7,8-tetrahydrofolate + ATP = (6R)-5,10-methenyltetrahydrofolate + ADP + phosphate</text>
        <dbReference type="Rhea" id="RHEA:10488"/>
        <dbReference type="ChEBI" id="CHEBI:30616"/>
        <dbReference type="ChEBI" id="CHEBI:43474"/>
        <dbReference type="ChEBI" id="CHEBI:57455"/>
        <dbReference type="ChEBI" id="CHEBI:57457"/>
        <dbReference type="ChEBI" id="CHEBI:456216"/>
        <dbReference type="EC" id="6.3.3.2"/>
    </reaction>
</comment>
<dbReference type="PANTHER" id="PTHR23407:SF1">
    <property type="entry name" value="5-FORMYLTETRAHYDROFOLATE CYCLO-LIGASE"/>
    <property type="match status" value="1"/>
</dbReference>
<comment type="similarity">
    <text evidence="1 4">Belongs to the 5-formyltetrahydrofolate cyclo-ligase family.</text>
</comment>
<dbReference type="NCBIfam" id="TIGR02727">
    <property type="entry name" value="MTHFS_bact"/>
    <property type="match status" value="1"/>
</dbReference>
<evidence type="ECO:0000256" key="2">
    <source>
        <dbReference type="ARBA" id="ARBA00022741"/>
    </source>
</evidence>
<organism evidence="5 6">
    <name type="scientific">Sphingobacterium griseoflavum</name>
    <dbReference type="NCBI Taxonomy" id="1474952"/>
    <lineage>
        <taxon>Bacteria</taxon>
        <taxon>Pseudomonadati</taxon>
        <taxon>Bacteroidota</taxon>
        <taxon>Sphingobacteriia</taxon>
        <taxon>Sphingobacteriales</taxon>
        <taxon>Sphingobacteriaceae</taxon>
        <taxon>Sphingobacterium</taxon>
    </lineage>
</organism>
<proteinExistence type="inferred from homology"/>
<dbReference type="Proteomes" id="UP000620550">
    <property type="component" value="Unassembled WGS sequence"/>
</dbReference>
<dbReference type="InterPro" id="IPR002698">
    <property type="entry name" value="FTHF_cligase"/>
</dbReference>
<evidence type="ECO:0000256" key="1">
    <source>
        <dbReference type="ARBA" id="ARBA00010638"/>
    </source>
</evidence>
<evidence type="ECO:0000313" key="6">
    <source>
        <dbReference type="Proteomes" id="UP000620550"/>
    </source>
</evidence>
<dbReference type="RefSeq" id="WP_189626588.1">
    <property type="nucleotide sequence ID" value="NZ_BNAF01000007.1"/>
</dbReference>
<dbReference type="EC" id="6.3.3.2" evidence="4"/>
<gene>
    <name evidence="5" type="primary">ygfA</name>
    <name evidence="5" type="ORF">GCM10017764_20680</name>
</gene>
<keyword evidence="4" id="KW-0460">Magnesium</keyword>
<comment type="cofactor">
    <cofactor evidence="4">
        <name>Mg(2+)</name>
        <dbReference type="ChEBI" id="CHEBI:18420"/>
    </cofactor>
</comment>
<dbReference type="Pfam" id="PF01812">
    <property type="entry name" value="5-FTHF_cyc-lig"/>
    <property type="match status" value="1"/>
</dbReference>
<dbReference type="EMBL" id="BNAF01000007">
    <property type="protein sequence ID" value="GHE37323.1"/>
    <property type="molecule type" value="Genomic_DNA"/>
</dbReference>
<evidence type="ECO:0000313" key="5">
    <source>
        <dbReference type="EMBL" id="GHE37323.1"/>
    </source>
</evidence>
<keyword evidence="3 4" id="KW-0067">ATP-binding</keyword>
<dbReference type="PIRSF" id="PIRSF006806">
    <property type="entry name" value="FTHF_cligase"/>
    <property type="match status" value="1"/>
</dbReference>
<dbReference type="InterPro" id="IPR037171">
    <property type="entry name" value="NagB/RpiA_transferase-like"/>
</dbReference>
<dbReference type="Gene3D" id="3.40.50.10420">
    <property type="entry name" value="NagB/RpiA/CoA transferase-like"/>
    <property type="match status" value="1"/>
</dbReference>
<dbReference type="PANTHER" id="PTHR23407">
    <property type="entry name" value="ATPASE INHIBITOR/5-FORMYLTETRAHYDROFOLATE CYCLO-LIGASE"/>
    <property type="match status" value="1"/>
</dbReference>
<dbReference type="InterPro" id="IPR024185">
    <property type="entry name" value="FTHF_cligase-like_sf"/>
</dbReference>
<name>A0ABQ3HY22_9SPHI</name>
<accession>A0ABQ3HY22</accession>
<comment type="caution">
    <text evidence="5">The sequence shown here is derived from an EMBL/GenBank/DDBJ whole genome shotgun (WGS) entry which is preliminary data.</text>
</comment>
<keyword evidence="4" id="KW-0479">Metal-binding</keyword>
<keyword evidence="6" id="KW-1185">Reference proteome</keyword>
<evidence type="ECO:0000256" key="3">
    <source>
        <dbReference type="ARBA" id="ARBA00022840"/>
    </source>
</evidence>
<protein>
    <recommendedName>
        <fullName evidence="4">5-formyltetrahydrofolate cyclo-ligase</fullName>
        <ecNumber evidence="4">6.3.3.2</ecNumber>
    </recommendedName>
</protein>
<reference evidence="6" key="1">
    <citation type="journal article" date="2019" name="Int. J. Syst. Evol. Microbiol.">
        <title>The Global Catalogue of Microorganisms (GCM) 10K type strain sequencing project: providing services to taxonomists for standard genome sequencing and annotation.</title>
        <authorList>
            <consortium name="The Broad Institute Genomics Platform"/>
            <consortium name="The Broad Institute Genome Sequencing Center for Infectious Disease"/>
            <person name="Wu L."/>
            <person name="Ma J."/>
        </authorList>
    </citation>
    <scope>NUCLEOTIDE SEQUENCE [LARGE SCALE GENOMIC DNA]</scope>
    <source>
        <strain evidence="6">CGMCC 1.12966</strain>
    </source>
</reference>
<evidence type="ECO:0000256" key="4">
    <source>
        <dbReference type="RuleBase" id="RU361279"/>
    </source>
</evidence>
<dbReference type="SUPFAM" id="SSF100950">
    <property type="entry name" value="NagB/RpiA/CoA transferase-like"/>
    <property type="match status" value="1"/>
</dbReference>
<keyword evidence="2 4" id="KW-0547">Nucleotide-binding</keyword>